<feature type="domain" description="Chlorhexidine efflux transporter" evidence="2">
    <location>
        <begin position="70"/>
        <end position="132"/>
    </location>
</feature>
<feature type="transmembrane region" description="Helical" evidence="1">
    <location>
        <begin position="37"/>
        <end position="55"/>
    </location>
</feature>
<dbReference type="OrthoDB" id="1631120at2"/>
<dbReference type="InterPro" id="IPR007896">
    <property type="entry name" value="BTP_bacteria"/>
</dbReference>
<name>A0A1N7IHE5_9PROT</name>
<feature type="transmembrane region" description="Helical" evidence="1">
    <location>
        <begin position="110"/>
        <end position="127"/>
    </location>
</feature>
<sequence length="138" mass="15525">MSPRVRRIVYVILYEIIAIAMTSAAMIALGHESETSGLTAVLSSAIALAWNWVFTSAFERWESRQTVRGRSLLRRVVHAIGFEGGLTFFLVPLFAWLLQVSLWEALMMDISLLMLFLVYTFVFNLAFDKMFGLPASAA</sequence>
<keyword evidence="4" id="KW-1185">Reference proteome</keyword>
<dbReference type="Pfam" id="PF05232">
    <property type="entry name" value="BTP"/>
    <property type="match status" value="2"/>
</dbReference>
<dbReference type="AlphaFoldDB" id="A0A1N7IHE5"/>
<evidence type="ECO:0000313" key="3">
    <source>
        <dbReference type="EMBL" id="SIS36513.1"/>
    </source>
</evidence>
<accession>A0A1N7IHE5</accession>
<reference evidence="3 4" key="1">
    <citation type="submission" date="2017-01" db="EMBL/GenBank/DDBJ databases">
        <authorList>
            <person name="Mah S.A."/>
            <person name="Swanson W.J."/>
            <person name="Moy G.W."/>
            <person name="Vacquier V.D."/>
        </authorList>
    </citation>
    <scope>NUCLEOTIDE SEQUENCE [LARGE SCALE GENOMIC DNA]</scope>
    <source>
        <strain evidence="3 4">DSM 11589</strain>
    </source>
</reference>
<dbReference type="NCBIfam" id="NF033664">
    <property type="entry name" value="PACE_transport"/>
    <property type="match status" value="1"/>
</dbReference>
<keyword evidence="1" id="KW-0812">Transmembrane</keyword>
<feature type="transmembrane region" description="Helical" evidence="1">
    <location>
        <begin position="76"/>
        <end position="98"/>
    </location>
</feature>
<dbReference type="Proteomes" id="UP000185678">
    <property type="component" value="Unassembled WGS sequence"/>
</dbReference>
<dbReference type="InterPro" id="IPR058208">
    <property type="entry name" value="PACE"/>
</dbReference>
<dbReference type="RefSeq" id="WP_076397902.1">
    <property type="nucleotide sequence ID" value="NZ_FTOA01000001.1"/>
</dbReference>
<gene>
    <name evidence="3" type="ORF">SAMN05421779_10124</name>
</gene>
<evidence type="ECO:0000313" key="4">
    <source>
        <dbReference type="Proteomes" id="UP000185678"/>
    </source>
</evidence>
<evidence type="ECO:0000259" key="2">
    <source>
        <dbReference type="Pfam" id="PF05232"/>
    </source>
</evidence>
<keyword evidence="1" id="KW-1133">Transmembrane helix</keyword>
<keyword evidence="1" id="KW-0472">Membrane</keyword>
<proteinExistence type="predicted"/>
<feature type="domain" description="Chlorhexidine efflux transporter" evidence="2">
    <location>
        <begin position="4"/>
        <end position="64"/>
    </location>
</feature>
<evidence type="ECO:0000256" key="1">
    <source>
        <dbReference type="SAM" id="Phobius"/>
    </source>
</evidence>
<dbReference type="EMBL" id="FTOA01000001">
    <property type="protein sequence ID" value="SIS36513.1"/>
    <property type="molecule type" value="Genomic_DNA"/>
</dbReference>
<feature type="transmembrane region" description="Helical" evidence="1">
    <location>
        <begin position="12"/>
        <end position="31"/>
    </location>
</feature>
<protein>
    <submittedName>
        <fullName evidence="3">Uncharacterized membrane protein</fullName>
    </submittedName>
</protein>
<organism evidence="3 4">
    <name type="scientific">Insolitispirillum peregrinum</name>
    <dbReference type="NCBI Taxonomy" id="80876"/>
    <lineage>
        <taxon>Bacteria</taxon>
        <taxon>Pseudomonadati</taxon>
        <taxon>Pseudomonadota</taxon>
        <taxon>Alphaproteobacteria</taxon>
        <taxon>Rhodospirillales</taxon>
        <taxon>Novispirillaceae</taxon>
        <taxon>Insolitispirillum</taxon>
    </lineage>
</organism>